<keyword evidence="9 10" id="KW-0137">Centromere</keyword>
<dbReference type="GO" id="GO:0051301">
    <property type="term" value="P:cell division"/>
    <property type="evidence" value="ECO:0007669"/>
    <property type="project" value="UniProtKB-UniRule"/>
</dbReference>
<evidence type="ECO:0000259" key="12">
    <source>
        <dbReference type="Pfam" id="PF03801"/>
    </source>
</evidence>
<evidence type="ECO:0000256" key="2">
    <source>
        <dbReference type="ARBA" id="ARBA00022454"/>
    </source>
</evidence>
<dbReference type="InterPro" id="IPR055260">
    <property type="entry name" value="Ndc80_CH"/>
</dbReference>
<dbReference type="Gene3D" id="1.20.1170.10">
    <property type="match status" value="1"/>
</dbReference>
<evidence type="ECO:0000256" key="9">
    <source>
        <dbReference type="ARBA" id="ARBA00023328"/>
    </source>
</evidence>
<keyword evidence="4 10" id="KW-0498">Mitosis</keyword>
<feature type="coiled-coil region" evidence="11">
    <location>
        <begin position="415"/>
        <end position="477"/>
    </location>
</feature>
<feature type="domain" description="Kinetochore protein Ndc80 CH" evidence="12">
    <location>
        <begin position="51"/>
        <end position="160"/>
    </location>
</feature>
<evidence type="ECO:0000256" key="8">
    <source>
        <dbReference type="ARBA" id="ARBA00023306"/>
    </source>
</evidence>
<dbReference type="GO" id="GO:0051315">
    <property type="term" value="P:attachment of mitotic spindle microtubules to kinetochore"/>
    <property type="evidence" value="ECO:0007669"/>
    <property type="project" value="UniProtKB-UniRule"/>
</dbReference>
<dbReference type="AlphaFoldDB" id="A0A5K3FTR5"/>
<keyword evidence="3 10" id="KW-0132">Cell division</keyword>
<evidence type="ECO:0000256" key="7">
    <source>
        <dbReference type="ARBA" id="ARBA00023242"/>
    </source>
</evidence>
<keyword evidence="2 10" id="KW-0158">Chromosome</keyword>
<evidence type="ECO:0000256" key="3">
    <source>
        <dbReference type="ARBA" id="ARBA00022618"/>
    </source>
</evidence>
<evidence type="ECO:0000256" key="11">
    <source>
        <dbReference type="SAM" id="Coils"/>
    </source>
</evidence>
<protein>
    <recommendedName>
        <fullName evidence="10">Kinetochore protein NDC80</fullName>
    </recommendedName>
</protein>
<dbReference type="InterPro" id="IPR005550">
    <property type="entry name" value="Kinetochore_Ndc80"/>
</dbReference>
<feature type="coiled-coil region" evidence="11">
    <location>
        <begin position="535"/>
        <end position="573"/>
    </location>
</feature>
<keyword evidence="6 11" id="KW-0175">Coiled coil</keyword>
<dbReference type="Gene3D" id="1.10.418.30">
    <property type="entry name" value="Ncd80 complex, Ncd80 subunit"/>
    <property type="match status" value="1"/>
</dbReference>
<keyword evidence="8 10" id="KW-0131">Cell cycle</keyword>
<dbReference type="PANTHER" id="PTHR10643:SF2">
    <property type="entry name" value="KINETOCHORE PROTEIN NDC80 HOMOLOG"/>
    <property type="match status" value="1"/>
</dbReference>
<comment type="subcellular location">
    <subcellularLocation>
        <location evidence="10">Chromosome</location>
        <location evidence="10">Centromere</location>
        <location evidence="10">Kinetochore</location>
    </subcellularLocation>
    <subcellularLocation>
        <location evidence="10">Nucleus</location>
    </subcellularLocation>
</comment>
<evidence type="ECO:0000256" key="4">
    <source>
        <dbReference type="ARBA" id="ARBA00022776"/>
    </source>
</evidence>
<dbReference type="WBParaSite" id="MCU_011431-RB">
    <property type="protein sequence ID" value="MCU_011431-RB"/>
    <property type="gene ID" value="MCU_011431"/>
</dbReference>
<comment type="function">
    <text evidence="10">Acts as a component of the essential kinetochore-associated NDC80 complex, which is required for chromosome segregation and spindle checkpoint activity.</text>
</comment>
<proteinExistence type="inferred from homology"/>
<reference evidence="13" key="1">
    <citation type="submission" date="2019-11" db="UniProtKB">
        <authorList>
            <consortium name="WormBaseParasite"/>
        </authorList>
    </citation>
    <scope>IDENTIFICATION</scope>
</reference>
<name>A0A5K3FTR5_MESCO</name>
<evidence type="ECO:0000256" key="10">
    <source>
        <dbReference type="RuleBase" id="RU368072"/>
    </source>
</evidence>
<keyword evidence="5 10" id="KW-0995">Kinetochore</keyword>
<dbReference type="GO" id="GO:0005634">
    <property type="term" value="C:nucleus"/>
    <property type="evidence" value="ECO:0007669"/>
    <property type="project" value="UniProtKB-SubCell"/>
</dbReference>
<dbReference type="PANTHER" id="PTHR10643">
    <property type="entry name" value="KINETOCHORE PROTEIN NDC80"/>
    <property type="match status" value="1"/>
</dbReference>
<dbReference type="InterPro" id="IPR038273">
    <property type="entry name" value="Ndc80_sf"/>
</dbReference>
<keyword evidence="7 10" id="KW-0539">Nucleus</keyword>
<evidence type="ECO:0000256" key="1">
    <source>
        <dbReference type="ARBA" id="ARBA00007050"/>
    </source>
</evidence>
<organism evidence="13">
    <name type="scientific">Mesocestoides corti</name>
    <name type="common">Flatworm</name>
    <dbReference type="NCBI Taxonomy" id="53468"/>
    <lineage>
        <taxon>Eukaryota</taxon>
        <taxon>Metazoa</taxon>
        <taxon>Spiralia</taxon>
        <taxon>Lophotrochozoa</taxon>
        <taxon>Platyhelminthes</taxon>
        <taxon>Cestoda</taxon>
        <taxon>Eucestoda</taxon>
        <taxon>Cyclophyllidea</taxon>
        <taxon>Mesocestoididae</taxon>
        <taxon>Mesocestoides</taxon>
    </lineage>
</organism>
<sequence>MSKQNLPSYPDSRYSVITRRAYSSCTGQPERSSVACPTAGSQMAPPSAAIPAKAKSKSATATYISNLVEFLSDTGYEGQVSLKALQSPSQKLVFSIFSHIMTHFLPNFFVPTDKVACEDYFINTLKSFGYPVTLKRSTVTTPGAPHSASQILSALDWLRSELTTAQAKMDDVIFAPPGEDGSVAKLIFDLLLDCVAENTVEPPSHAREKFEGACAQCLGCRPEDVAELEAQLEELENQPSASNLVQQERELRALVSSSEREVAEQNDKLQYLSAVLPEAEAKAEAAASKVKNIRQQVSEIATEVQNLENLVSSQQSKFGDIVNSYQRLVEHYQQRLNVKQELVKQLNERTIELGRLDKPVAPALDEYNSLAVQLTDPSLPQLKMRSYLHTFDPVKEIPIICAELAEVHAKLKQSCDCNQAEVARKRSELASLESELSKKNADLERLEGQLLESKNHHQDLERQAALKKEALDRWTLETDTAISEASQSAEARRRYLKKVEADVKQYQKDYEYYLDLNQKMGSFTAKYRKEVIEFVRSVKERIQTMADRRRAEENKLEETMAHLESQVSQLSTQTEALISDAALLTQTAISSLKTDI</sequence>
<evidence type="ECO:0000313" key="13">
    <source>
        <dbReference type="WBParaSite" id="MCU_011431-RB"/>
    </source>
</evidence>
<dbReference type="Pfam" id="PF03801">
    <property type="entry name" value="Ndc80_HEC"/>
    <property type="match status" value="1"/>
</dbReference>
<comment type="similarity">
    <text evidence="1 10">Belongs to the NDC80/HEC1 family.</text>
</comment>
<dbReference type="GO" id="GO:0031262">
    <property type="term" value="C:Ndc80 complex"/>
    <property type="evidence" value="ECO:0007669"/>
    <property type="project" value="UniProtKB-UniRule"/>
</dbReference>
<evidence type="ECO:0000256" key="6">
    <source>
        <dbReference type="ARBA" id="ARBA00023054"/>
    </source>
</evidence>
<feature type="coiled-coil region" evidence="11">
    <location>
        <begin position="276"/>
        <end position="349"/>
    </location>
</feature>
<evidence type="ECO:0000256" key="5">
    <source>
        <dbReference type="ARBA" id="ARBA00022838"/>
    </source>
</evidence>
<comment type="subunit">
    <text evidence="10">Component of the NDC80 complex.</text>
</comment>
<accession>A0A5K3FTR5</accession>